<dbReference type="PANTHER" id="PTHR11496">
    <property type="entry name" value="ALCOHOL DEHYDROGENASE"/>
    <property type="match status" value="1"/>
</dbReference>
<evidence type="ECO:0000259" key="10">
    <source>
        <dbReference type="Pfam" id="PF25137"/>
    </source>
</evidence>
<keyword evidence="2" id="KW-0444">Lipid biosynthesis</keyword>
<dbReference type="Pfam" id="PF25137">
    <property type="entry name" value="ADH_Fe_C"/>
    <property type="match status" value="1"/>
</dbReference>
<keyword evidence="5" id="KW-0560">Oxidoreductase</keyword>
<dbReference type="InterPro" id="IPR056798">
    <property type="entry name" value="ADH_Fe_C"/>
</dbReference>
<proteinExistence type="predicted"/>
<evidence type="ECO:0000256" key="2">
    <source>
        <dbReference type="ARBA" id="ARBA00022516"/>
    </source>
</evidence>
<dbReference type="InterPro" id="IPR032837">
    <property type="entry name" value="G1PDH"/>
</dbReference>
<reference evidence="12" key="1">
    <citation type="journal article" date="2019" name="Int. J. Syst. Evol. Microbiol.">
        <title>The Global Catalogue of Microorganisms (GCM) 10K type strain sequencing project: providing services to taxonomists for standard genome sequencing and annotation.</title>
        <authorList>
            <consortium name="The Broad Institute Genomics Platform"/>
            <consortium name="The Broad Institute Genome Sequencing Center for Infectious Disease"/>
            <person name="Wu L."/>
            <person name="Ma J."/>
        </authorList>
    </citation>
    <scope>NUCLEOTIDE SEQUENCE [LARGE SCALE GENOMIC DNA]</scope>
    <source>
        <strain evidence="12">JCM 30742</strain>
    </source>
</reference>
<dbReference type="Gene3D" id="1.20.1090.10">
    <property type="entry name" value="Dehydroquinate synthase-like - alpha domain"/>
    <property type="match status" value="1"/>
</dbReference>
<dbReference type="SUPFAM" id="SSF56796">
    <property type="entry name" value="Dehydroquinate synthase-like"/>
    <property type="match status" value="1"/>
</dbReference>
<keyword evidence="4" id="KW-0521">NADP</keyword>
<evidence type="ECO:0000313" key="12">
    <source>
        <dbReference type="Proteomes" id="UP001500752"/>
    </source>
</evidence>
<evidence type="ECO:0000313" key="11">
    <source>
        <dbReference type="EMBL" id="GAA3687066.1"/>
    </source>
</evidence>
<keyword evidence="12" id="KW-1185">Reference proteome</keyword>
<organism evidence="11 12">
    <name type="scientific">Arthrobacter ginkgonis</name>
    <dbReference type="NCBI Taxonomy" id="1630594"/>
    <lineage>
        <taxon>Bacteria</taxon>
        <taxon>Bacillati</taxon>
        <taxon>Actinomycetota</taxon>
        <taxon>Actinomycetes</taxon>
        <taxon>Micrococcales</taxon>
        <taxon>Micrococcaceae</taxon>
        <taxon>Arthrobacter</taxon>
    </lineage>
</organism>
<accession>A0ABP7CFE8</accession>
<dbReference type="Pfam" id="PF13685">
    <property type="entry name" value="Fe-ADH_2"/>
    <property type="match status" value="1"/>
</dbReference>
<keyword evidence="9" id="KW-1208">Phospholipid metabolism</keyword>
<evidence type="ECO:0000256" key="9">
    <source>
        <dbReference type="ARBA" id="ARBA00023264"/>
    </source>
</evidence>
<keyword evidence="6" id="KW-0520">NAD</keyword>
<evidence type="ECO:0000256" key="5">
    <source>
        <dbReference type="ARBA" id="ARBA00023002"/>
    </source>
</evidence>
<evidence type="ECO:0000256" key="1">
    <source>
        <dbReference type="ARBA" id="ARBA00022490"/>
    </source>
</evidence>
<evidence type="ECO:0000256" key="3">
    <source>
        <dbReference type="ARBA" id="ARBA00022723"/>
    </source>
</evidence>
<protein>
    <submittedName>
        <fullName evidence="11">Maleylacetate reductase</fullName>
    </submittedName>
</protein>
<dbReference type="Gene3D" id="3.40.50.1970">
    <property type="match status" value="1"/>
</dbReference>
<dbReference type="EMBL" id="BAABEO010000017">
    <property type="protein sequence ID" value="GAA3687066.1"/>
    <property type="molecule type" value="Genomic_DNA"/>
</dbReference>
<dbReference type="Proteomes" id="UP001500752">
    <property type="component" value="Unassembled WGS sequence"/>
</dbReference>
<evidence type="ECO:0000256" key="4">
    <source>
        <dbReference type="ARBA" id="ARBA00022857"/>
    </source>
</evidence>
<feature type="domain" description="Fe-containing alcohol dehydrogenase-like C-terminal" evidence="10">
    <location>
        <begin position="164"/>
        <end position="349"/>
    </location>
</feature>
<keyword evidence="8" id="KW-0594">Phospholipid biosynthesis</keyword>
<keyword evidence="7" id="KW-0443">Lipid metabolism</keyword>
<evidence type="ECO:0000256" key="6">
    <source>
        <dbReference type="ARBA" id="ARBA00023027"/>
    </source>
</evidence>
<evidence type="ECO:0000256" key="7">
    <source>
        <dbReference type="ARBA" id="ARBA00023098"/>
    </source>
</evidence>
<sequence>MMFSYQPPSLRTTFATGNAGGALQQTAGSLGLQRMMVITEHGDVHLARHLTAGLGSVVAGIHPVERQRFAADASATARGAAIGLGADSLVAVGSGEVIQLARLAAQAAGLPLVAVPTDYSGTEMVPVPAGEGMDGAAGPGALPKAVVYDAHLVGDLPREQVLHAGLRNLSQCIEAFWAPGANPVTTLLAEEGIRSIAAGLRDLRISSREKLLYGAHLAGTVRATAGTGLLHGVCTTLSSRFDLPLDQVHAVMLPHVLGFSTPAAPSAAERIAVALGMPDDAWPAALESGFAVASLNRLYEDIGAPHSFTQLGLGKWHAAEAIAAVAATRPASHPRRMDRRAASRILRDAFRPVKETLLSTADLSRRLEGIAS</sequence>
<keyword evidence="1" id="KW-0963">Cytoplasm</keyword>
<dbReference type="PANTHER" id="PTHR11496:SF102">
    <property type="entry name" value="ALCOHOL DEHYDROGENASE 4"/>
    <property type="match status" value="1"/>
</dbReference>
<dbReference type="InterPro" id="IPR039697">
    <property type="entry name" value="Alcohol_dehydrogenase_Fe"/>
</dbReference>
<name>A0ABP7CFE8_9MICC</name>
<keyword evidence="3" id="KW-0479">Metal-binding</keyword>
<gene>
    <name evidence="11" type="ORF">GCM10023081_25540</name>
</gene>
<evidence type="ECO:0000256" key="8">
    <source>
        <dbReference type="ARBA" id="ARBA00023209"/>
    </source>
</evidence>
<comment type="caution">
    <text evidence="11">The sequence shown here is derived from an EMBL/GenBank/DDBJ whole genome shotgun (WGS) entry which is preliminary data.</text>
</comment>